<proteinExistence type="predicted"/>
<dbReference type="EMBL" id="APMQ01000001">
    <property type="protein sequence ID" value="ENZ79638.1"/>
    <property type="molecule type" value="Genomic_DNA"/>
</dbReference>
<comment type="caution">
    <text evidence="1">The sequence shown here is derived from an EMBL/GenBank/DDBJ whole genome shotgun (WGS) entry which is preliminary data.</text>
</comment>
<gene>
    <name evidence="1" type="ORF">OR214_00055</name>
</gene>
<dbReference type="Proteomes" id="UP000013280">
    <property type="component" value="Unassembled WGS sequence"/>
</dbReference>
<dbReference type="RefSeq" id="WP_004626074.1">
    <property type="nucleotide sequence ID" value="NZ_APMQ01000001.1"/>
</dbReference>
<dbReference type="InterPro" id="IPR011050">
    <property type="entry name" value="Pectin_lyase_fold/virulence"/>
</dbReference>
<dbReference type="Gene3D" id="2.160.20.10">
    <property type="entry name" value="Single-stranded right-handed beta-helix, Pectin lyase-like"/>
    <property type="match status" value="1"/>
</dbReference>
<dbReference type="PATRIC" id="fig|1264675.3.peg.52"/>
<organism evidence="1 2">
    <name type="scientific">Ralstonia pickettii OR214</name>
    <dbReference type="NCBI Taxonomy" id="1264675"/>
    <lineage>
        <taxon>Bacteria</taxon>
        <taxon>Pseudomonadati</taxon>
        <taxon>Pseudomonadota</taxon>
        <taxon>Betaproteobacteria</taxon>
        <taxon>Burkholderiales</taxon>
        <taxon>Burkholderiaceae</taxon>
        <taxon>Ralstonia</taxon>
    </lineage>
</organism>
<name>R0E1X9_RALPI</name>
<evidence type="ECO:0000313" key="1">
    <source>
        <dbReference type="EMBL" id="ENZ79638.1"/>
    </source>
</evidence>
<sequence>MYQIDNSTAATTQPASTAAGTAGFFTDGNPATSTPATIVPAEWLNAVMMELANVVTGAGLTLAKNQFNQVLSAIKRLGQTTIVLTDTGSANAYTATNATPLVAGTWVDGVIQQIKIAHANTGASTYAPDGLPAIPIYGLGLQPLQGGELALNGTAVLMHATIAGINSGNPICVLMECAGGAQPVAPATASQHAVQFGQVRKLLTANLTIYVATTGNDSTGNGTSGNPFATIQKAYNYIQQTYDLNGFIATIQVANGTYTAGLTAGGPLVGALGVTNCVVQGNTASPSSVVINVGNSTNCFAATRGGQITVQGFTVQGGTASQGFATNDNLSQINLGAGIVFGSMPSGAHINANSGTINANSSYSITGGASVHAIASNPGSIVTISGGIKVTLTGTPAFSTSFVNAGYLGMVTASSVTFSGAATGALYGVSVNGVVNSGGAGANYFPGSTAGATATGGQYI</sequence>
<protein>
    <submittedName>
        <fullName evidence="1">Uncharacterized protein</fullName>
    </submittedName>
</protein>
<accession>R0E1X9</accession>
<dbReference type="InterPro" id="IPR012334">
    <property type="entry name" value="Pectin_lyas_fold"/>
</dbReference>
<reference evidence="1 2" key="1">
    <citation type="journal article" date="2013" name="Genome Announc.">
        <title>Draft Genome Sequence for Ralstonia sp. Strain OR214, a Bacterium with Potential for Bioremediation.</title>
        <authorList>
            <person name="Utturkar S.M."/>
            <person name="Bollmann A."/>
            <person name="Brzoska R.M."/>
            <person name="Klingeman D.M."/>
            <person name="Epstein S.E."/>
            <person name="Palumbo A.V."/>
            <person name="Brown S.D."/>
        </authorList>
    </citation>
    <scope>NUCLEOTIDE SEQUENCE [LARGE SCALE GENOMIC DNA]</scope>
    <source>
        <strain evidence="1 2">OR214</strain>
    </source>
</reference>
<evidence type="ECO:0000313" key="2">
    <source>
        <dbReference type="Proteomes" id="UP000013280"/>
    </source>
</evidence>
<dbReference type="SUPFAM" id="SSF51126">
    <property type="entry name" value="Pectin lyase-like"/>
    <property type="match status" value="1"/>
</dbReference>
<dbReference type="AlphaFoldDB" id="R0E1X9"/>